<feature type="transmembrane region" description="Helical" evidence="5">
    <location>
        <begin position="54"/>
        <end position="75"/>
    </location>
</feature>
<dbReference type="PANTHER" id="PTHR48022">
    <property type="entry name" value="PLASTIDIC GLUCOSE TRANSPORTER 4"/>
    <property type="match status" value="1"/>
</dbReference>
<evidence type="ECO:0000313" key="7">
    <source>
        <dbReference type="Proteomes" id="UP000803884"/>
    </source>
</evidence>
<feature type="transmembrane region" description="Helical" evidence="5">
    <location>
        <begin position="95"/>
        <end position="113"/>
    </location>
</feature>
<proteinExistence type="predicted"/>
<dbReference type="Gene3D" id="1.20.1250.20">
    <property type="entry name" value="MFS general substrate transporter like domains"/>
    <property type="match status" value="1"/>
</dbReference>
<evidence type="ECO:0008006" key="8">
    <source>
        <dbReference type="Google" id="ProtNLM"/>
    </source>
</evidence>
<dbReference type="GeneID" id="96010574"/>
<comment type="subcellular location">
    <subcellularLocation>
        <location evidence="1">Membrane</location>
        <topology evidence="1">Multi-pass membrane protein</topology>
    </subcellularLocation>
</comment>
<feature type="transmembrane region" description="Helical" evidence="5">
    <location>
        <begin position="217"/>
        <end position="239"/>
    </location>
</feature>
<dbReference type="EMBL" id="JAAQHG020000072">
    <property type="protein sequence ID" value="KAL1582068.1"/>
    <property type="molecule type" value="Genomic_DNA"/>
</dbReference>
<protein>
    <recommendedName>
        <fullName evidence="8">Major facilitator superfamily (MFS) profile domain-containing protein</fullName>
    </recommendedName>
</protein>
<dbReference type="SUPFAM" id="SSF103473">
    <property type="entry name" value="MFS general substrate transporter"/>
    <property type="match status" value="1"/>
</dbReference>
<comment type="caution">
    <text evidence="6">The sequence shown here is derived from an EMBL/GenBank/DDBJ whole genome shotgun (WGS) entry which is preliminary data.</text>
</comment>
<dbReference type="AlphaFoldDB" id="A0AB34KAC9"/>
<dbReference type="InterPro" id="IPR005828">
    <property type="entry name" value="MFS_sugar_transport-like"/>
</dbReference>
<evidence type="ECO:0000256" key="2">
    <source>
        <dbReference type="ARBA" id="ARBA00022692"/>
    </source>
</evidence>
<evidence type="ECO:0000256" key="5">
    <source>
        <dbReference type="SAM" id="Phobius"/>
    </source>
</evidence>
<dbReference type="GO" id="GO:0016020">
    <property type="term" value="C:membrane"/>
    <property type="evidence" value="ECO:0007669"/>
    <property type="project" value="UniProtKB-SubCell"/>
</dbReference>
<reference evidence="6 7" key="1">
    <citation type="journal article" date="2020" name="Microbiol. Resour. Announc.">
        <title>Draft Genome Sequence of a Cladosporium Species Isolated from the Mesophotic Ascidian Didemnum maculosum.</title>
        <authorList>
            <person name="Gioti A."/>
            <person name="Siaperas R."/>
            <person name="Nikolaivits E."/>
            <person name="Le Goff G."/>
            <person name="Ouazzani J."/>
            <person name="Kotoulas G."/>
            <person name="Topakas E."/>
        </authorList>
    </citation>
    <scope>NUCLEOTIDE SEQUENCE [LARGE SCALE GENOMIC DNA]</scope>
    <source>
        <strain evidence="6 7">TM138-S3</strain>
    </source>
</reference>
<evidence type="ECO:0000256" key="4">
    <source>
        <dbReference type="ARBA" id="ARBA00023136"/>
    </source>
</evidence>
<feature type="transmembrane region" description="Helical" evidence="5">
    <location>
        <begin position="188"/>
        <end position="211"/>
    </location>
</feature>
<dbReference type="Pfam" id="PF00083">
    <property type="entry name" value="Sugar_tr"/>
    <property type="match status" value="1"/>
</dbReference>
<keyword evidence="7" id="KW-1185">Reference proteome</keyword>
<dbReference type="PANTHER" id="PTHR48022:SF31">
    <property type="entry name" value="HEXOSE TRANSPORTER"/>
    <property type="match status" value="1"/>
</dbReference>
<gene>
    <name evidence="6" type="ORF">WHR41_09132</name>
</gene>
<keyword evidence="4 5" id="KW-0472">Membrane</keyword>
<accession>A0AB34KAC9</accession>
<evidence type="ECO:0000256" key="1">
    <source>
        <dbReference type="ARBA" id="ARBA00004141"/>
    </source>
</evidence>
<evidence type="ECO:0000256" key="3">
    <source>
        <dbReference type="ARBA" id="ARBA00022989"/>
    </source>
</evidence>
<dbReference type="GO" id="GO:0005351">
    <property type="term" value="F:carbohydrate:proton symporter activity"/>
    <property type="evidence" value="ECO:0007669"/>
    <property type="project" value="TreeGrafter"/>
</dbReference>
<dbReference type="Proteomes" id="UP000803884">
    <property type="component" value="Unassembled WGS sequence"/>
</dbReference>
<feature type="transmembrane region" description="Helical" evidence="5">
    <location>
        <begin position="150"/>
        <end position="176"/>
    </location>
</feature>
<sequence length="287" mass="31565">MLAVAQSCANSDVSDPEAQAEFLQICQSLEMEKNIEEPSIRQIATAPSFRKRMILVFTVAAFSMLTGSNLFSYYLGTALTSAGITDSTLQLEINIILNSFCVIVSLLGTFLANRLGRKNLALLSTAGCMIFLFCIGALTKQFGTSTNTTAIYATVAMIFLAQGSYSFGWTPLAVMYPPEVLNYPIRSIGMAWFVTWQNLILLVPIFAFPIAMERIGWITYFINGGFNVLVMLVVALYWVETKGLSLEEVSRKFAAQGEVTDLEDVEVIKGVIMERPSLKADKHDGAI</sequence>
<keyword evidence="3 5" id="KW-1133">Transmembrane helix</keyword>
<evidence type="ECO:0000313" key="6">
    <source>
        <dbReference type="EMBL" id="KAL1582068.1"/>
    </source>
</evidence>
<name>A0AB34KAC9_9PEZI</name>
<dbReference type="InterPro" id="IPR050360">
    <property type="entry name" value="MFS_Sugar_Transporters"/>
</dbReference>
<dbReference type="InterPro" id="IPR036259">
    <property type="entry name" value="MFS_trans_sf"/>
</dbReference>
<keyword evidence="2 5" id="KW-0812">Transmembrane</keyword>
<feature type="transmembrane region" description="Helical" evidence="5">
    <location>
        <begin position="120"/>
        <end position="138"/>
    </location>
</feature>
<organism evidence="6 7">
    <name type="scientific">Cladosporium halotolerans</name>
    <dbReference type="NCBI Taxonomy" id="1052096"/>
    <lineage>
        <taxon>Eukaryota</taxon>
        <taxon>Fungi</taxon>
        <taxon>Dikarya</taxon>
        <taxon>Ascomycota</taxon>
        <taxon>Pezizomycotina</taxon>
        <taxon>Dothideomycetes</taxon>
        <taxon>Dothideomycetidae</taxon>
        <taxon>Cladosporiales</taxon>
        <taxon>Cladosporiaceae</taxon>
        <taxon>Cladosporium</taxon>
    </lineage>
</organism>
<dbReference type="RefSeq" id="XP_069225175.1">
    <property type="nucleotide sequence ID" value="XM_069377736.1"/>
</dbReference>